<sequence length="410" mass="43904">MSTTTEPTVVIVGAGQAGAECAIALRQQGFDGRIVLLGDEGHLPYRRPPLSKAFLSGKSSQDALYIKSESAWDDLAIDCRPDIGVEAIDRGSRTLHLFDGTRIAYDKLVLATGGRTRTLSVPGAEHPNVFCIRTIDDVLALQEEFVPGRRLVIVGGGYIGLEVAAVAVEKGLATTVVEAEARVLPRVGCDLLCDFFAEAHRRRGVELRLGTGVHAFEGEERAEAVVLADGTRLPADLVVVGIGIVPNTELAAAAGLDVSDGIVVDAQTRTSDPDIHAIGDCSYHANAFYGRSMRLESVPNAMEQGRVAAAVLAGKPAEHRAVPWFWSDQYDLKLQMVGLARDAERQVLRGSPEDGAFMVFHMAGDRAIAADAVNRPQEFALARRLVGERIPVQDAQLADTAVALKDLLAR</sequence>
<feature type="domain" description="Reductase C-terminal" evidence="6">
    <location>
        <begin position="324"/>
        <end position="408"/>
    </location>
</feature>
<dbReference type="PANTHER" id="PTHR43557:SF2">
    <property type="entry name" value="RIESKE DOMAIN-CONTAINING PROTEIN-RELATED"/>
    <property type="match status" value="1"/>
</dbReference>
<dbReference type="Gene3D" id="3.30.390.30">
    <property type="match status" value="1"/>
</dbReference>
<proteinExistence type="predicted"/>
<evidence type="ECO:0000256" key="1">
    <source>
        <dbReference type="ARBA" id="ARBA00001974"/>
    </source>
</evidence>
<dbReference type="InterPro" id="IPR016156">
    <property type="entry name" value="FAD/NAD-linked_Rdtase_dimer_sf"/>
</dbReference>
<dbReference type="Pfam" id="PF07992">
    <property type="entry name" value="Pyr_redox_2"/>
    <property type="match status" value="1"/>
</dbReference>
<accession>A0ABV9NNQ0</accession>
<dbReference type="SUPFAM" id="SSF51905">
    <property type="entry name" value="FAD/NAD(P)-binding domain"/>
    <property type="match status" value="1"/>
</dbReference>
<organism evidence="7 8">
    <name type="scientific">Coralloluteibacterium thermophilum</name>
    <dbReference type="NCBI Taxonomy" id="2707049"/>
    <lineage>
        <taxon>Bacteria</taxon>
        <taxon>Pseudomonadati</taxon>
        <taxon>Pseudomonadota</taxon>
        <taxon>Gammaproteobacteria</taxon>
        <taxon>Lysobacterales</taxon>
        <taxon>Lysobacteraceae</taxon>
        <taxon>Coralloluteibacterium</taxon>
    </lineage>
</organism>
<feature type="domain" description="FAD/NAD(P)-binding" evidence="5">
    <location>
        <begin position="8"/>
        <end position="305"/>
    </location>
</feature>
<evidence type="ECO:0000256" key="3">
    <source>
        <dbReference type="ARBA" id="ARBA00022827"/>
    </source>
</evidence>
<dbReference type="RefSeq" id="WP_377005344.1">
    <property type="nucleotide sequence ID" value="NZ_JBHSGG010000040.1"/>
</dbReference>
<evidence type="ECO:0000259" key="5">
    <source>
        <dbReference type="Pfam" id="PF07992"/>
    </source>
</evidence>
<dbReference type="InterPro" id="IPR050446">
    <property type="entry name" value="FAD-oxidoreductase/Apoptosis"/>
</dbReference>
<keyword evidence="4" id="KW-0560">Oxidoreductase</keyword>
<keyword evidence="3" id="KW-0274">FAD</keyword>
<evidence type="ECO:0000313" key="8">
    <source>
        <dbReference type="Proteomes" id="UP001595892"/>
    </source>
</evidence>
<protein>
    <submittedName>
        <fullName evidence="7">NAD(P)/FAD-dependent oxidoreductase</fullName>
    </submittedName>
</protein>
<dbReference type="Proteomes" id="UP001595892">
    <property type="component" value="Unassembled WGS sequence"/>
</dbReference>
<dbReference type="InterPro" id="IPR028202">
    <property type="entry name" value="Reductase_C"/>
</dbReference>
<comment type="cofactor">
    <cofactor evidence="1">
        <name>FAD</name>
        <dbReference type="ChEBI" id="CHEBI:57692"/>
    </cofactor>
</comment>
<reference evidence="8" key="1">
    <citation type="journal article" date="2019" name="Int. J. Syst. Evol. Microbiol.">
        <title>The Global Catalogue of Microorganisms (GCM) 10K type strain sequencing project: providing services to taxonomists for standard genome sequencing and annotation.</title>
        <authorList>
            <consortium name="The Broad Institute Genomics Platform"/>
            <consortium name="The Broad Institute Genome Sequencing Center for Infectious Disease"/>
            <person name="Wu L."/>
            <person name="Ma J."/>
        </authorList>
    </citation>
    <scope>NUCLEOTIDE SEQUENCE [LARGE SCALE GENOMIC DNA]</scope>
    <source>
        <strain evidence="8">CGMCC 1.13574</strain>
    </source>
</reference>
<dbReference type="Gene3D" id="3.50.50.60">
    <property type="entry name" value="FAD/NAD(P)-binding domain"/>
    <property type="match status" value="2"/>
</dbReference>
<dbReference type="EMBL" id="JBHSGG010000040">
    <property type="protein sequence ID" value="MFC4729269.1"/>
    <property type="molecule type" value="Genomic_DNA"/>
</dbReference>
<evidence type="ECO:0000256" key="4">
    <source>
        <dbReference type="ARBA" id="ARBA00023002"/>
    </source>
</evidence>
<evidence type="ECO:0000256" key="2">
    <source>
        <dbReference type="ARBA" id="ARBA00022630"/>
    </source>
</evidence>
<keyword evidence="2" id="KW-0285">Flavoprotein</keyword>
<keyword evidence="8" id="KW-1185">Reference proteome</keyword>
<gene>
    <name evidence="7" type="ORF">ACFO3Q_13945</name>
</gene>
<dbReference type="SUPFAM" id="SSF55424">
    <property type="entry name" value="FAD/NAD-linked reductases, dimerisation (C-terminal) domain"/>
    <property type="match status" value="1"/>
</dbReference>
<name>A0ABV9NNQ0_9GAMM</name>
<evidence type="ECO:0000313" key="7">
    <source>
        <dbReference type="EMBL" id="MFC4729269.1"/>
    </source>
</evidence>
<dbReference type="PANTHER" id="PTHR43557">
    <property type="entry name" value="APOPTOSIS-INDUCING FACTOR 1"/>
    <property type="match status" value="1"/>
</dbReference>
<dbReference type="InterPro" id="IPR023753">
    <property type="entry name" value="FAD/NAD-binding_dom"/>
</dbReference>
<dbReference type="InterPro" id="IPR036188">
    <property type="entry name" value="FAD/NAD-bd_sf"/>
</dbReference>
<comment type="caution">
    <text evidence="7">The sequence shown here is derived from an EMBL/GenBank/DDBJ whole genome shotgun (WGS) entry which is preliminary data.</text>
</comment>
<evidence type="ECO:0000259" key="6">
    <source>
        <dbReference type="Pfam" id="PF14759"/>
    </source>
</evidence>
<dbReference type="Pfam" id="PF14759">
    <property type="entry name" value="Reductase_C"/>
    <property type="match status" value="1"/>
</dbReference>
<dbReference type="PRINTS" id="PR00411">
    <property type="entry name" value="PNDRDTASEI"/>
</dbReference>
<dbReference type="PRINTS" id="PR00368">
    <property type="entry name" value="FADPNR"/>
</dbReference>